<dbReference type="EMBL" id="UGSC01000001">
    <property type="protein sequence ID" value="SUA70172.1"/>
    <property type="molecule type" value="Genomic_DNA"/>
</dbReference>
<accession>A0A378XYQ8</accession>
<reference evidence="1 2" key="1">
    <citation type="submission" date="2018-06" db="EMBL/GenBank/DDBJ databases">
        <authorList>
            <consortium name="Pathogen Informatics"/>
            <person name="Doyle S."/>
        </authorList>
    </citation>
    <scope>NUCLEOTIDE SEQUENCE [LARGE SCALE GENOMIC DNA]</scope>
    <source>
        <strain evidence="1 2">NCTC10343</strain>
    </source>
</reference>
<name>A0A378XYQ8_PAEPO</name>
<dbReference type="GeneID" id="93346411"/>
<sequence length="108" mass="13023">MDIVEGLRNKINVLQEYVDEINQENEENYDPEDWSGGNFDDYYGLELSHGKKVGRLAAYKEFLQMYEQHQQQETQQKWEDWNKKKKALDKEIEILMEPTQQVLKRKIN</sequence>
<protein>
    <submittedName>
        <fullName evidence="1">Uncharacterized protein</fullName>
    </submittedName>
</protein>
<dbReference type="RefSeq" id="WP_019687565.1">
    <property type="nucleotide sequence ID" value="NZ_CP036496.1"/>
</dbReference>
<dbReference type="AlphaFoldDB" id="A0A378XYQ8"/>
<organism evidence="1 2">
    <name type="scientific">Paenibacillus polymyxa</name>
    <name type="common">Bacillus polymyxa</name>
    <dbReference type="NCBI Taxonomy" id="1406"/>
    <lineage>
        <taxon>Bacteria</taxon>
        <taxon>Bacillati</taxon>
        <taxon>Bacillota</taxon>
        <taxon>Bacilli</taxon>
        <taxon>Bacillales</taxon>
        <taxon>Paenibacillaceae</taxon>
        <taxon>Paenibacillus</taxon>
    </lineage>
</organism>
<evidence type="ECO:0000313" key="1">
    <source>
        <dbReference type="EMBL" id="SUA70172.1"/>
    </source>
</evidence>
<dbReference type="Proteomes" id="UP000254400">
    <property type="component" value="Unassembled WGS sequence"/>
</dbReference>
<gene>
    <name evidence="1" type="ORF">NCTC10343_03042</name>
</gene>
<proteinExistence type="predicted"/>
<evidence type="ECO:0000313" key="2">
    <source>
        <dbReference type="Proteomes" id="UP000254400"/>
    </source>
</evidence>